<dbReference type="EMBL" id="CM000884">
    <property type="protein sequence ID" value="PNT60739.1"/>
    <property type="molecule type" value="Genomic_DNA"/>
</dbReference>
<dbReference type="Proteomes" id="UP000008810">
    <property type="component" value="Chromosome 5"/>
</dbReference>
<dbReference type="EMBL" id="CM000884">
    <property type="protein sequence ID" value="PNT60736.1"/>
    <property type="molecule type" value="Genomic_DNA"/>
</dbReference>
<protein>
    <submittedName>
        <fullName evidence="1 2">Uncharacterized protein</fullName>
    </submittedName>
</protein>
<dbReference type="Gramene" id="PNT60739">
    <property type="protein sequence ID" value="PNT60739"/>
    <property type="gene ID" value="BRADI_5g03761v3"/>
</dbReference>
<dbReference type="Gramene" id="PNT60737">
    <property type="protein sequence ID" value="PNT60737"/>
    <property type="gene ID" value="BRADI_5g03761v3"/>
</dbReference>
<accession>A0A2K2CFD3</accession>
<evidence type="ECO:0000313" key="1">
    <source>
        <dbReference type="EMBL" id="PNT60739.1"/>
    </source>
</evidence>
<dbReference type="EnsemblPlants" id="PNT60738">
    <property type="protein sequence ID" value="PNT60738"/>
    <property type="gene ID" value="BRADI_5g03761v3"/>
</dbReference>
<dbReference type="EnsemblPlants" id="PNT60737">
    <property type="protein sequence ID" value="PNT60737"/>
    <property type="gene ID" value="BRADI_5g03761v3"/>
</dbReference>
<reference evidence="2" key="3">
    <citation type="submission" date="2018-08" db="UniProtKB">
        <authorList>
            <consortium name="EnsemblPlants"/>
        </authorList>
    </citation>
    <scope>IDENTIFICATION</scope>
    <source>
        <strain evidence="2">cv. Bd21</strain>
    </source>
</reference>
<dbReference type="EMBL" id="CM000884">
    <property type="protein sequence ID" value="PNT60738.1"/>
    <property type="molecule type" value="Genomic_DNA"/>
</dbReference>
<reference evidence="1 2" key="1">
    <citation type="journal article" date="2010" name="Nature">
        <title>Genome sequencing and analysis of the model grass Brachypodium distachyon.</title>
        <authorList>
            <consortium name="International Brachypodium Initiative"/>
        </authorList>
    </citation>
    <scope>NUCLEOTIDE SEQUENCE [LARGE SCALE GENOMIC DNA]</scope>
    <source>
        <strain evidence="1 2">Bd21</strain>
    </source>
</reference>
<organism evidence="1">
    <name type="scientific">Brachypodium distachyon</name>
    <name type="common">Purple false brome</name>
    <name type="synonym">Trachynia distachya</name>
    <dbReference type="NCBI Taxonomy" id="15368"/>
    <lineage>
        <taxon>Eukaryota</taxon>
        <taxon>Viridiplantae</taxon>
        <taxon>Streptophyta</taxon>
        <taxon>Embryophyta</taxon>
        <taxon>Tracheophyta</taxon>
        <taxon>Spermatophyta</taxon>
        <taxon>Magnoliopsida</taxon>
        <taxon>Liliopsida</taxon>
        <taxon>Poales</taxon>
        <taxon>Poaceae</taxon>
        <taxon>BOP clade</taxon>
        <taxon>Pooideae</taxon>
        <taxon>Stipodae</taxon>
        <taxon>Brachypodieae</taxon>
        <taxon>Brachypodium</taxon>
    </lineage>
</organism>
<dbReference type="EnsemblPlants" id="PNT60739">
    <property type="protein sequence ID" value="PNT60739"/>
    <property type="gene ID" value="BRADI_5g03761v3"/>
</dbReference>
<sequence>MAIVSNYSCRRFPKIAARATTISKAEKRARDILTPIKEAFGGGPRSRTSLLLSVGPALLFQLPARCLSFHGSTPVKVAADPRRRRSVGSRG</sequence>
<keyword evidence="3" id="KW-1185">Reference proteome</keyword>
<dbReference type="Gramene" id="PNT60736">
    <property type="protein sequence ID" value="PNT60736"/>
    <property type="gene ID" value="BRADI_5g03761v3"/>
</dbReference>
<dbReference type="EMBL" id="CM000884">
    <property type="protein sequence ID" value="PNT60734.1"/>
    <property type="molecule type" value="Genomic_DNA"/>
</dbReference>
<dbReference type="EnsemblPlants" id="PNT60740">
    <property type="protein sequence ID" value="PNT60740"/>
    <property type="gene ID" value="BRADI_5g03761v3"/>
</dbReference>
<proteinExistence type="predicted"/>
<dbReference type="EMBL" id="CM000884">
    <property type="protein sequence ID" value="PNT60735.1"/>
    <property type="molecule type" value="Genomic_DNA"/>
</dbReference>
<name>A0A2K2CFD3_BRADI</name>
<dbReference type="Gramene" id="PNT60740">
    <property type="protein sequence ID" value="PNT60740"/>
    <property type="gene ID" value="BRADI_5g03761v3"/>
</dbReference>
<dbReference type="EnsemblPlants" id="PNT60735">
    <property type="protein sequence ID" value="PNT60735"/>
    <property type="gene ID" value="BRADI_5g03761v3"/>
</dbReference>
<evidence type="ECO:0000313" key="3">
    <source>
        <dbReference type="Proteomes" id="UP000008810"/>
    </source>
</evidence>
<evidence type="ECO:0000313" key="2">
    <source>
        <dbReference type="EnsemblPlants" id="PNT60734"/>
    </source>
</evidence>
<dbReference type="EnsemblPlants" id="PNT60734">
    <property type="protein sequence ID" value="PNT60734"/>
    <property type="gene ID" value="BRADI_5g03761v3"/>
</dbReference>
<dbReference type="Gramene" id="PNT60738">
    <property type="protein sequence ID" value="PNT60738"/>
    <property type="gene ID" value="BRADI_5g03761v3"/>
</dbReference>
<dbReference type="EnsemblPlants" id="PNT60736">
    <property type="protein sequence ID" value="PNT60736"/>
    <property type="gene ID" value="BRADI_5g03761v3"/>
</dbReference>
<dbReference type="EMBL" id="CM000884">
    <property type="protein sequence ID" value="PNT60737.1"/>
    <property type="molecule type" value="Genomic_DNA"/>
</dbReference>
<dbReference type="InParanoid" id="A0A2K2CFD3"/>
<dbReference type="AlphaFoldDB" id="A0A2K2CFD3"/>
<gene>
    <name evidence="1" type="ORF">BRADI_5g03761v3</name>
</gene>
<dbReference type="Gramene" id="PNT60735">
    <property type="protein sequence ID" value="PNT60735"/>
    <property type="gene ID" value="BRADI_5g03761v3"/>
</dbReference>
<dbReference type="Gramene" id="PNT60734">
    <property type="protein sequence ID" value="PNT60734"/>
    <property type="gene ID" value="BRADI_5g03761v3"/>
</dbReference>
<reference evidence="1" key="2">
    <citation type="submission" date="2017-06" db="EMBL/GenBank/DDBJ databases">
        <title>WGS assembly of Brachypodium distachyon.</title>
        <authorList>
            <consortium name="The International Brachypodium Initiative"/>
            <person name="Lucas S."/>
            <person name="Harmon-Smith M."/>
            <person name="Lail K."/>
            <person name="Tice H."/>
            <person name="Grimwood J."/>
            <person name="Bruce D."/>
            <person name="Barry K."/>
            <person name="Shu S."/>
            <person name="Lindquist E."/>
            <person name="Wang M."/>
            <person name="Pitluck S."/>
            <person name="Vogel J.P."/>
            <person name="Garvin D.F."/>
            <person name="Mockler T.C."/>
            <person name="Schmutz J."/>
            <person name="Rokhsar D."/>
            <person name="Bevan M.W."/>
        </authorList>
    </citation>
    <scope>NUCLEOTIDE SEQUENCE</scope>
    <source>
        <strain evidence="1">Bd21</strain>
    </source>
</reference>
<dbReference type="EMBL" id="CM000884">
    <property type="protein sequence ID" value="PNT60740.1"/>
    <property type="molecule type" value="Genomic_DNA"/>
</dbReference>